<dbReference type="Pfam" id="PF08889">
    <property type="entry name" value="WbqC"/>
    <property type="match status" value="1"/>
</dbReference>
<protein>
    <recommendedName>
        <fullName evidence="3">WbqC-like protein family protein</fullName>
    </recommendedName>
</protein>
<dbReference type="InterPro" id="IPR014985">
    <property type="entry name" value="WbqC"/>
</dbReference>
<comment type="caution">
    <text evidence="1">The sequence shown here is derived from an EMBL/GenBank/DDBJ whole genome shotgun (WGS) entry which is preliminary data.</text>
</comment>
<gene>
    <name evidence="1" type="ORF">GCM10007049_31390</name>
</gene>
<evidence type="ECO:0008006" key="3">
    <source>
        <dbReference type="Google" id="ProtNLM"/>
    </source>
</evidence>
<sequence length="209" mass="24513">MEKKIILADLFYLPSLEFFTAIHGADLLVLEDRDTYQKQSYRNRSQIRLANKVETLSVPVLEGNKKVHYTEVNIDYSQKWKNVHLRGIQSSYGKAPFFEYYFPYFEQVFHRNIDKLYEFNLELLTVCLKLMRVKTQVTLASQVDESTSCEDIRGIIVTKESYKHREIYHPQPYTQLFGLDFVSNLSVIDLLFCEGPHANEVLAQSKKNK</sequence>
<accession>A0A918UUX3</accession>
<dbReference type="RefSeq" id="WP_018475519.1">
    <property type="nucleotide sequence ID" value="NZ_BMWX01000006.1"/>
</dbReference>
<keyword evidence="2" id="KW-1185">Reference proteome</keyword>
<name>A0A918UUX3_9BACT</name>
<organism evidence="1 2">
    <name type="scientific">Echinicola pacifica</name>
    <dbReference type="NCBI Taxonomy" id="346377"/>
    <lineage>
        <taxon>Bacteria</taxon>
        <taxon>Pseudomonadati</taxon>
        <taxon>Bacteroidota</taxon>
        <taxon>Cytophagia</taxon>
        <taxon>Cytophagales</taxon>
        <taxon>Cyclobacteriaceae</taxon>
        <taxon>Echinicola</taxon>
    </lineage>
</organism>
<evidence type="ECO:0000313" key="2">
    <source>
        <dbReference type="Proteomes" id="UP000619457"/>
    </source>
</evidence>
<evidence type="ECO:0000313" key="1">
    <source>
        <dbReference type="EMBL" id="GGZ35834.1"/>
    </source>
</evidence>
<reference evidence="1" key="2">
    <citation type="submission" date="2020-09" db="EMBL/GenBank/DDBJ databases">
        <authorList>
            <person name="Sun Q."/>
            <person name="Kim S."/>
        </authorList>
    </citation>
    <scope>NUCLEOTIDE SEQUENCE</scope>
    <source>
        <strain evidence="1">KCTC 12368</strain>
    </source>
</reference>
<dbReference type="AlphaFoldDB" id="A0A918UUX3"/>
<dbReference type="Proteomes" id="UP000619457">
    <property type="component" value="Unassembled WGS sequence"/>
</dbReference>
<proteinExistence type="predicted"/>
<dbReference type="EMBL" id="BMWX01000006">
    <property type="protein sequence ID" value="GGZ35834.1"/>
    <property type="molecule type" value="Genomic_DNA"/>
</dbReference>
<reference evidence="1" key="1">
    <citation type="journal article" date="2014" name="Int. J. Syst. Evol. Microbiol.">
        <title>Complete genome sequence of Corynebacterium casei LMG S-19264T (=DSM 44701T), isolated from a smear-ripened cheese.</title>
        <authorList>
            <consortium name="US DOE Joint Genome Institute (JGI-PGF)"/>
            <person name="Walter F."/>
            <person name="Albersmeier A."/>
            <person name="Kalinowski J."/>
            <person name="Ruckert C."/>
        </authorList>
    </citation>
    <scope>NUCLEOTIDE SEQUENCE</scope>
    <source>
        <strain evidence="1">KCTC 12368</strain>
    </source>
</reference>